<dbReference type="CDD" id="cd22786">
    <property type="entry name" value="DPBB_YuiC-like"/>
    <property type="match status" value="1"/>
</dbReference>
<dbReference type="PROSITE" id="PS51782">
    <property type="entry name" value="LYSM"/>
    <property type="match status" value="1"/>
</dbReference>
<dbReference type="Proteomes" id="UP001341136">
    <property type="component" value="Chromosome"/>
</dbReference>
<evidence type="ECO:0000313" key="6">
    <source>
        <dbReference type="Proteomes" id="UP001341136"/>
    </source>
</evidence>
<gene>
    <name evidence="5" type="ORF">V5G21_11780</name>
</gene>
<keyword evidence="1 3" id="KW-0732">Signal</keyword>
<organism evidence="5 6">
    <name type="scientific">Shouchella rhizosphaerae</name>
    <dbReference type="NCBI Taxonomy" id="866786"/>
    <lineage>
        <taxon>Bacteria</taxon>
        <taxon>Bacillati</taxon>
        <taxon>Bacillota</taxon>
        <taxon>Bacilli</taxon>
        <taxon>Bacillales</taxon>
        <taxon>Bacillaceae</taxon>
        <taxon>Shouchella</taxon>
    </lineage>
</organism>
<dbReference type="InterPro" id="IPR036779">
    <property type="entry name" value="LysM_dom_sf"/>
</dbReference>
<keyword evidence="6" id="KW-1185">Reference proteome</keyword>
<feature type="compositionally biased region" description="Polar residues" evidence="2">
    <location>
        <begin position="84"/>
        <end position="100"/>
    </location>
</feature>
<feature type="region of interest" description="Disordered" evidence="2">
    <location>
        <begin position="67"/>
        <end position="100"/>
    </location>
</feature>
<dbReference type="Gene3D" id="3.10.350.10">
    <property type="entry name" value="LysM domain"/>
    <property type="match status" value="1"/>
</dbReference>
<evidence type="ECO:0000313" key="5">
    <source>
        <dbReference type="EMBL" id="WWA28445.1"/>
    </source>
</evidence>
<accession>A0ABZ2CST8</accession>
<proteinExistence type="predicted"/>
<dbReference type="InterPro" id="IPR010611">
    <property type="entry name" value="3D_dom"/>
</dbReference>
<dbReference type="Pfam" id="PF01476">
    <property type="entry name" value="LysM"/>
    <property type="match status" value="1"/>
</dbReference>
<dbReference type="SUPFAM" id="SSF54106">
    <property type="entry name" value="LysM domain"/>
    <property type="match status" value="1"/>
</dbReference>
<feature type="chain" id="PRO_5046449421" evidence="3">
    <location>
        <begin position="23"/>
        <end position="193"/>
    </location>
</feature>
<dbReference type="SMART" id="SM00257">
    <property type="entry name" value="LysM"/>
    <property type="match status" value="1"/>
</dbReference>
<dbReference type="SUPFAM" id="SSF50685">
    <property type="entry name" value="Barwin-like endoglucanases"/>
    <property type="match status" value="1"/>
</dbReference>
<reference evidence="5 6" key="1">
    <citation type="submission" date="2024-01" db="EMBL/GenBank/DDBJ databases">
        <title>Culturomics analysis of mouse respiratory tract.</title>
        <authorList>
            <person name="Phillips A.M."/>
            <person name="Collette N.M."/>
            <person name="Mageeney C.M."/>
            <person name="Sinha A."/>
            <person name="Hern K.E."/>
            <person name="Arkin A.P."/>
            <person name="Williams K.P."/>
            <person name="Branda S."/>
        </authorList>
    </citation>
    <scope>NUCLEOTIDE SEQUENCE [LARGE SCALE GENOMIC DNA]</scope>
    <source>
        <strain evidence="5 6">CP20</strain>
    </source>
</reference>
<dbReference type="InterPro" id="IPR018392">
    <property type="entry name" value="LysM"/>
</dbReference>
<name>A0ABZ2CST8_9BACI</name>
<dbReference type="Pfam" id="PF06725">
    <property type="entry name" value="3D"/>
    <property type="match status" value="1"/>
</dbReference>
<dbReference type="InterPro" id="IPR051933">
    <property type="entry name" value="Resuscitation_pf_RpfB"/>
</dbReference>
<sequence>MKKLIASLAVVGSILIASPAFAYEVQSGDTLSSIANNNQVSVTALMEANPQISDKNLIFAGQELNMPGAEESNEPQLKGETETNEQAPSETESSPKEASTTLTVEATAYTASCNGCTGVTYTGIDLNANPNQKVIAVDPNVIPLGSKVYVEGYGEAIAADIGGAIKGNKIDVFIPNESEALQFGRQEVTVHVY</sequence>
<dbReference type="RefSeq" id="WP_082111774.1">
    <property type="nucleotide sequence ID" value="NZ_CP144921.1"/>
</dbReference>
<dbReference type="InterPro" id="IPR036908">
    <property type="entry name" value="RlpA-like_sf"/>
</dbReference>
<feature type="domain" description="LysM" evidence="4">
    <location>
        <begin position="21"/>
        <end position="66"/>
    </location>
</feature>
<evidence type="ECO:0000259" key="4">
    <source>
        <dbReference type="PROSITE" id="PS51782"/>
    </source>
</evidence>
<feature type="signal peptide" evidence="3">
    <location>
        <begin position="1"/>
        <end position="22"/>
    </location>
</feature>
<evidence type="ECO:0000256" key="3">
    <source>
        <dbReference type="SAM" id="SignalP"/>
    </source>
</evidence>
<protein>
    <submittedName>
        <fullName evidence="5">3D domain-containing protein</fullName>
    </submittedName>
</protein>
<dbReference type="PANTHER" id="PTHR39160">
    <property type="entry name" value="CELL WALL-BINDING PROTEIN YOCH"/>
    <property type="match status" value="1"/>
</dbReference>
<dbReference type="PANTHER" id="PTHR39160:SF4">
    <property type="entry name" value="RESUSCITATION-PROMOTING FACTOR RPFB"/>
    <property type="match status" value="1"/>
</dbReference>
<dbReference type="CDD" id="cd00118">
    <property type="entry name" value="LysM"/>
    <property type="match status" value="1"/>
</dbReference>
<evidence type="ECO:0000256" key="1">
    <source>
        <dbReference type="ARBA" id="ARBA00022729"/>
    </source>
</evidence>
<dbReference type="EMBL" id="CP144921">
    <property type="protein sequence ID" value="WWA28445.1"/>
    <property type="molecule type" value="Genomic_DNA"/>
</dbReference>
<evidence type="ECO:0000256" key="2">
    <source>
        <dbReference type="SAM" id="MobiDB-lite"/>
    </source>
</evidence>